<evidence type="ECO:0000313" key="4">
    <source>
        <dbReference type="EMBL" id="PUA83019.1"/>
    </source>
</evidence>
<dbReference type="RefSeq" id="WP_108343205.1">
    <property type="nucleotide sequence ID" value="NZ_PYXZ01000001.1"/>
</dbReference>
<name>A0A2R7Z3N7_9ACTN</name>
<dbReference type="Proteomes" id="UP000244867">
    <property type="component" value="Unassembled WGS sequence"/>
</dbReference>
<gene>
    <name evidence="4" type="ORF">C7S10_04895</name>
</gene>
<evidence type="ECO:0000259" key="3">
    <source>
        <dbReference type="Pfam" id="PF13579"/>
    </source>
</evidence>
<dbReference type="OrthoDB" id="9808602at2"/>
<dbReference type="SUPFAM" id="SSF53756">
    <property type="entry name" value="UDP-Glycosyltransferase/glycogen phosphorylase"/>
    <property type="match status" value="1"/>
</dbReference>
<keyword evidence="5" id="KW-1185">Reference proteome</keyword>
<dbReference type="Gene3D" id="3.40.50.2000">
    <property type="entry name" value="Glycogen Phosphorylase B"/>
    <property type="match status" value="2"/>
</dbReference>
<sequence>MTPPASTRPLKVWLVNHYAIPESAPGITRHATLARLMDERSDVETVIVSGRGHYWNVAEARDEKADRFESVPVDVAPANGIRRVLNMLHFALRVVTKGLRTPRRKRPDVVLASSPHLFGAVAGWMVARWFRVPFALEVRDLWPMSLVELLGLKGWHPLVAVMKVMERFVYRAADVVFLVLPGSGTHVQRVAGRTVRLATVPNGVDVSTLPEPGTPASVTTGGPVSVVYAGAHGVPNALDTMLDAWTIIERRPDAPAMTLRLIGDGKEKDNLRALVDERGLTTVTFEDPVPKPQVRERMRDADILIMTWRDSPLYANGISPNKLYDYMAAARPVMIAVDTPINPVAEADGGVSVPPEDPAALAEGLLRLAATSPEERARLGRNGAAYVHEHHDLAKVADRMAQELRTAVGRG</sequence>
<keyword evidence="1" id="KW-0328">Glycosyltransferase</keyword>
<dbReference type="EMBL" id="PYXZ01000001">
    <property type="protein sequence ID" value="PUA83019.1"/>
    <property type="molecule type" value="Genomic_DNA"/>
</dbReference>
<dbReference type="PANTHER" id="PTHR12526">
    <property type="entry name" value="GLYCOSYLTRANSFERASE"/>
    <property type="match status" value="1"/>
</dbReference>
<protein>
    <recommendedName>
        <fullName evidence="3">Glycosyltransferase subfamily 4-like N-terminal domain-containing protein</fullName>
    </recommendedName>
</protein>
<keyword evidence="2" id="KW-0808">Transferase</keyword>
<dbReference type="Pfam" id="PF13579">
    <property type="entry name" value="Glyco_trans_4_4"/>
    <property type="match status" value="1"/>
</dbReference>
<feature type="domain" description="Glycosyltransferase subfamily 4-like N-terminal" evidence="3">
    <location>
        <begin position="32"/>
        <end position="203"/>
    </location>
</feature>
<comment type="caution">
    <text evidence="4">The sequence shown here is derived from an EMBL/GenBank/DDBJ whole genome shotgun (WGS) entry which is preliminary data.</text>
</comment>
<dbReference type="Pfam" id="PF13692">
    <property type="entry name" value="Glyco_trans_1_4"/>
    <property type="match status" value="1"/>
</dbReference>
<dbReference type="AlphaFoldDB" id="A0A2R7Z3N7"/>
<dbReference type="InterPro" id="IPR028098">
    <property type="entry name" value="Glyco_trans_4-like_N"/>
</dbReference>
<dbReference type="PANTHER" id="PTHR12526:SF622">
    <property type="entry name" value="GLYCOSYLTRANSFERASE (GROUP I)"/>
    <property type="match status" value="1"/>
</dbReference>
<dbReference type="GO" id="GO:0016757">
    <property type="term" value="F:glycosyltransferase activity"/>
    <property type="evidence" value="ECO:0007669"/>
    <property type="project" value="UniProtKB-KW"/>
</dbReference>
<evidence type="ECO:0000313" key="5">
    <source>
        <dbReference type="Proteomes" id="UP000244867"/>
    </source>
</evidence>
<accession>A0A2R7Z3N7</accession>
<evidence type="ECO:0000256" key="2">
    <source>
        <dbReference type="ARBA" id="ARBA00022679"/>
    </source>
</evidence>
<reference evidence="4 5" key="1">
    <citation type="submission" date="2018-03" db="EMBL/GenBank/DDBJ databases">
        <authorList>
            <person name="Keele B.F."/>
        </authorList>
    </citation>
    <scope>NUCLEOTIDE SEQUENCE [LARGE SCALE GENOMIC DNA]</scope>
    <source>
        <strain evidence="4 5">IB-3</strain>
    </source>
</reference>
<proteinExistence type="predicted"/>
<dbReference type="CDD" id="cd03794">
    <property type="entry name" value="GT4_WbuB-like"/>
    <property type="match status" value="1"/>
</dbReference>
<organism evidence="4 5">
    <name type="scientific">Nocardioides currus</name>
    <dbReference type="NCBI Taxonomy" id="2133958"/>
    <lineage>
        <taxon>Bacteria</taxon>
        <taxon>Bacillati</taxon>
        <taxon>Actinomycetota</taxon>
        <taxon>Actinomycetes</taxon>
        <taxon>Propionibacteriales</taxon>
        <taxon>Nocardioidaceae</taxon>
        <taxon>Nocardioides</taxon>
    </lineage>
</organism>
<evidence type="ECO:0000256" key="1">
    <source>
        <dbReference type="ARBA" id="ARBA00022676"/>
    </source>
</evidence>